<organism evidence="7 8">
    <name type="scientific">Caballeronia cordobensis</name>
    <name type="common">Burkholderia cordobensis</name>
    <dbReference type="NCBI Taxonomy" id="1353886"/>
    <lineage>
        <taxon>Bacteria</taxon>
        <taxon>Pseudomonadati</taxon>
        <taxon>Pseudomonadota</taxon>
        <taxon>Betaproteobacteria</taxon>
        <taxon>Burkholderiales</taxon>
        <taxon>Burkholderiaceae</taxon>
        <taxon>Caballeronia</taxon>
    </lineage>
</organism>
<keyword evidence="8" id="KW-1185">Reference proteome</keyword>
<accession>A0A158IDP9</accession>
<dbReference type="FunFam" id="3.40.309.10:FF:000004">
    <property type="entry name" value="Succinate-semialdehyde dehydrogenase I"/>
    <property type="match status" value="1"/>
</dbReference>
<dbReference type="Gene3D" id="3.40.309.10">
    <property type="entry name" value="Aldehyde Dehydrogenase, Chain A, domain 2"/>
    <property type="match status" value="1"/>
</dbReference>
<dbReference type="CDD" id="cd07103">
    <property type="entry name" value="ALDH_F5_SSADH_GabD"/>
    <property type="match status" value="1"/>
</dbReference>
<dbReference type="PANTHER" id="PTHR43353:SF5">
    <property type="entry name" value="SUCCINATE-SEMIALDEHYDE DEHYDROGENASE, MITOCHONDRIAL"/>
    <property type="match status" value="1"/>
</dbReference>
<evidence type="ECO:0000313" key="7">
    <source>
        <dbReference type="EMBL" id="SAL54705.1"/>
    </source>
</evidence>
<evidence type="ECO:0000259" key="6">
    <source>
        <dbReference type="Pfam" id="PF00171"/>
    </source>
</evidence>
<dbReference type="InterPro" id="IPR015590">
    <property type="entry name" value="Aldehyde_DH_dom"/>
</dbReference>
<evidence type="ECO:0000256" key="4">
    <source>
        <dbReference type="RuleBase" id="RU003345"/>
    </source>
</evidence>
<dbReference type="GO" id="GO:0005829">
    <property type="term" value="C:cytosol"/>
    <property type="evidence" value="ECO:0007669"/>
    <property type="project" value="TreeGrafter"/>
</dbReference>
<proteinExistence type="inferred from homology"/>
<dbReference type="InterPro" id="IPR016160">
    <property type="entry name" value="Ald_DH_CS_CYS"/>
</dbReference>
<dbReference type="InterPro" id="IPR050740">
    <property type="entry name" value="Aldehyde_DH_Superfamily"/>
</dbReference>
<name>A0A158IDP9_CABCO</name>
<dbReference type="EMBL" id="FCNY02000012">
    <property type="protein sequence ID" value="SAL54705.1"/>
    <property type="molecule type" value="Genomic_DNA"/>
</dbReference>
<dbReference type="InterPro" id="IPR016162">
    <property type="entry name" value="Ald_DH_N"/>
</dbReference>
<dbReference type="InterPro" id="IPR016163">
    <property type="entry name" value="Ald_DH_C"/>
</dbReference>
<protein>
    <submittedName>
        <fullName evidence="7">Succinate-semialdehyde dehydrogenase</fullName>
    </submittedName>
</protein>
<comment type="similarity">
    <text evidence="1 4">Belongs to the aldehyde dehydrogenase family.</text>
</comment>
<evidence type="ECO:0000313" key="8">
    <source>
        <dbReference type="Proteomes" id="UP000054740"/>
    </source>
</evidence>
<feature type="active site" evidence="3">
    <location>
        <position position="292"/>
    </location>
</feature>
<feature type="region of interest" description="Disordered" evidence="5">
    <location>
        <begin position="1"/>
        <end position="41"/>
    </location>
</feature>
<keyword evidence="2 4" id="KW-0560">Oxidoreductase</keyword>
<feature type="domain" description="Aldehyde dehydrogenase" evidence="6">
    <location>
        <begin position="56"/>
        <end position="514"/>
    </location>
</feature>
<sequence>MLINQHENGIRQQSKRNRNRNRERERKRNPHRPKGKKMHLQDPTLLRHEAYIAGEWQQSSDGKTFAITNPATGESLGTVPLMGASETKRAIEAANAAWPAWRKKTAKERAIILRRWFDLMTENADDLALILTTEQGKPLAEAKGEIAYAASFIEWFAEEGKRVAGDTLASPAADKRIVVTKEPIGVCAAITPWNFPAAMITRKVGPALAAGCPIVVKPAEATPFSALALAVLAERAGIPKGVLSIVTGDPKAIGGEMTSNPIVRKLSFTGSTAVGRLLMAQSAPTVKKVTLELGGNAPFIVFDDADLDAAVEGAIASKYRNSGQTCVCTNRFFVHERVYDAFAQKMAAAVKGLKVGRGTESGVALGPLINEAAVQKVESHIEDALAKGASLASGGKRHALGHGFFEPTVLTGVTPEMKVAKEETFGPLAPIFKFSSDEEVVRLANDTEFGLAAYFYSRDIGRIWRVAEALEYGMVGINTGLISNEVAPFGGVKQSGLGREGSHYGIDDYVVIKYLCMAV</sequence>
<dbReference type="GO" id="GO:0009450">
    <property type="term" value="P:gamma-aminobutyric acid catabolic process"/>
    <property type="evidence" value="ECO:0007669"/>
    <property type="project" value="InterPro"/>
</dbReference>
<feature type="compositionally biased region" description="Polar residues" evidence="5">
    <location>
        <begin position="1"/>
        <end position="12"/>
    </location>
</feature>
<evidence type="ECO:0000256" key="3">
    <source>
        <dbReference type="PROSITE-ProRule" id="PRU10007"/>
    </source>
</evidence>
<evidence type="ECO:0000256" key="1">
    <source>
        <dbReference type="ARBA" id="ARBA00009986"/>
    </source>
</evidence>
<dbReference type="PROSITE" id="PS00070">
    <property type="entry name" value="ALDEHYDE_DEHYDR_CYS"/>
    <property type="match status" value="1"/>
</dbReference>
<dbReference type="SUPFAM" id="SSF53720">
    <property type="entry name" value="ALDH-like"/>
    <property type="match status" value="1"/>
</dbReference>
<evidence type="ECO:0000256" key="2">
    <source>
        <dbReference type="ARBA" id="ARBA00023002"/>
    </source>
</evidence>
<dbReference type="Gene3D" id="3.40.605.10">
    <property type="entry name" value="Aldehyde Dehydrogenase, Chain A, domain 1"/>
    <property type="match status" value="1"/>
</dbReference>
<dbReference type="InterPro" id="IPR029510">
    <property type="entry name" value="Ald_DH_CS_GLU"/>
</dbReference>
<dbReference type="PANTHER" id="PTHR43353">
    <property type="entry name" value="SUCCINATE-SEMIALDEHYDE DEHYDROGENASE, MITOCHONDRIAL"/>
    <property type="match status" value="1"/>
</dbReference>
<evidence type="ECO:0000256" key="5">
    <source>
        <dbReference type="SAM" id="MobiDB-lite"/>
    </source>
</evidence>
<dbReference type="InterPro" id="IPR010102">
    <property type="entry name" value="Succ_semiAld_DH"/>
</dbReference>
<dbReference type="PROSITE" id="PS00687">
    <property type="entry name" value="ALDEHYDE_DEHYDR_GLU"/>
    <property type="match status" value="1"/>
</dbReference>
<dbReference type="GO" id="GO:0004777">
    <property type="term" value="F:succinate-semialdehyde dehydrogenase (NAD+) activity"/>
    <property type="evidence" value="ECO:0007669"/>
    <property type="project" value="TreeGrafter"/>
</dbReference>
<dbReference type="FunFam" id="3.40.605.10:FF:000005">
    <property type="entry name" value="Succinate-semialdehyde dehydrogenase I"/>
    <property type="match status" value="1"/>
</dbReference>
<feature type="compositionally biased region" description="Basic residues" evidence="5">
    <location>
        <begin position="27"/>
        <end position="38"/>
    </location>
</feature>
<dbReference type="InterPro" id="IPR016161">
    <property type="entry name" value="Ald_DH/histidinol_DH"/>
</dbReference>
<dbReference type="Proteomes" id="UP000054740">
    <property type="component" value="Unassembled WGS sequence"/>
</dbReference>
<dbReference type="NCBIfam" id="TIGR01780">
    <property type="entry name" value="SSADH"/>
    <property type="match status" value="1"/>
</dbReference>
<reference evidence="8" key="1">
    <citation type="submission" date="2016-01" db="EMBL/GenBank/DDBJ databases">
        <authorList>
            <person name="Peeters C."/>
        </authorList>
    </citation>
    <scope>NUCLEOTIDE SEQUENCE [LARGE SCALE GENOMIC DNA]</scope>
</reference>
<dbReference type="Pfam" id="PF00171">
    <property type="entry name" value="Aldedh"/>
    <property type="match status" value="1"/>
</dbReference>
<dbReference type="AlphaFoldDB" id="A0A158IDP9"/>
<gene>
    <name evidence="7" type="ORF">AWB70_04630</name>
</gene>